<accession>A0ABU5EGJ0</accession>
<feature type="domain" description="MalT-like winged helix" evidence="2">
    <location>
        <begin position="279"/>
        <end position="326"/>
    </location>
</feature>
<keyword evidence="4" id="KW-1185">Reference proteome</keyword>
<dbReference type="EMBL" id="JAXCLW010000011">
    <property type="protein sequence ID" value="MDY0885539.1"/>
    <property type="molecule type" value="Genomic_DNA"/>
</dbReference>
<dbReference type="Gene3D" id="3.40.50.300">
    <property type="entry name" value="P-loop containing nucleotide triphosphate hydrolases"/>
    <property type="match status" value="1"/>
</dbReference>
<feature type="domain" description="Novel STAND NTPase 5" evidence="1">
    <location>
        <begin position="36"/>
        <end position="100"/>
    </location>
</feature>
<evidence type="ECO:0008006" key="5">
    <source>
        <dbReference type="Google" id="ProtNLM"/>
    </source>
</evidence>
<dbReference type="Proteomes" id="UP001279642">
    <property type="component" value="Unassembled WGS sequence"/>
</dbReference>
<comment type="caution">
    <text evidence="3">The sequence shown here is derived from an EMBL/GenBank/DDBJ whole genome shotgun (WGS) entry which is preliminary data.</text>
</comment>
<reference evidence="3 4" key="1">
    <citation type="journal article" date="2016" name="Antonie Van Leeuwenhoek">
        <title>Dongia soli sp. nov., isolated from soil from Dokdo, Korea.</title>
        <authorList>
            <person name="Kim D.U."/>
            <person name="Lee H."/>
            <person name="Kim H."/>
            <person name="Kim S.G."/>
            <person name="Ka J.O."/>
        </authorList>
    </citation>
    <scope>NUCLEOTIDE SEQUENCE [LARGE SCALE GENOMIC DNA]</scope>
    <source>
        <strain evidence="3 4">D78</strain>
    </source>
</reference>
<proteinExistence type="predicted"/>
<evidence type="ECO:0000313" key="4">
    <source>
        <dbReference type="Proteomes" id="UP001279642"/>
    </source>
</evidence>
<evidence type="ECO:0000259" key="2">
    <source>
        <dbReference type="Pfam" id="PF25873"/>
    </source>
</evidence>
<evidence type="ECO:0000313" key="3">
    <source>
        <dbReference type="EMBL" id="MDY0885539.1"/>
    </source>
</evidence>
<dbReference type="Pfam" id="PF25199">
    <property type="entry name" value="nSTAND_NTPase5"/>
    <property type="match status" value="1"/>
</dbReference>
<dbReference type="SUPFAM" id="SSF52540">
    <property type="entry name" value="P-loop containing nucleoside triphosphate hydrolases"/>
    <property type="match status" value="1"/>
</dbReference>
<evidence type="ECO:0000259" key="1">
    <source>
        <dbReference type="Pfam" id="PF25199"/>
    </source>
</evidence>
<protein>
    <recommendedName>
        <fullName evidence="5">LuxR family maltose regulon positive regulatory protein</fullName>
    </recommendedName>
</protein>
<dbReference type="InterPro" id="IPR057574">
    <property type="entry name" value="nSTAND_NTPase5_dom"/>
</dbReference>
<name>A0ABU5EGJ0_9PROT</name>
<dbReference type="Pfam" id="PF25873">
    <property type="entry name" value="WHD_MalT"/>
    <property type="match status" value="1"/>
</dbReference>
<dbReference type="InterPro" id="IPR059106">
    <property type="entry name" value="WHD_MalT"/>
</dbReference>
<gene>
    <name evidence="3" type="ORF">SMD27_22055</name>
</gene>
<sequence length="380" mass="41965">MGYKPPRRRLYGMNVMWLGQDLISTKYRLPPSPANLVERLRLQLLLDKANGRKLTTISAPAGFGKTTLLLQWAQRLAQDGRRIAWLSLDADDDEVRRFLCYLIAALQTVDADIGKSALTLLRSSPILPTESVLAGVINDLEQLGCSLVMMLDDTHWLQSPAVIQVLESLLSYAPANVHFVLAGRGVVPLAAARLKVHGQMIDLHETDLRFDLAETDDFLNRRHDLALSRDDLIVLQHRTEGWIAGLQLASLSLDRRVERSAFIKSFSGTDRDIADFLANDVFIRQPRALQDFMLRTAFLDRLNAEVCAAVTGQAVSESAALLAILSEAISSSYRSMMGPIGSDIITFSPISCAIEWNGAPLPKSRTCTAGRRTGTRARAT</sequence>
<dbReference type="InterPro" id="IPR027417">
    <property type="entry name" value="P-loop_NTPase"/>
</dbReference>
<organism evidence="3 4">
    <name type="scientific">Dongia soli</name>
    <dbReference type="NCBI Taxonomy" id="600628"/>
    <lineage>
        <taxon>Bacteria</taxon>
        <taxon>Pseudomonadati</taxon>
        <taxon>Pseudomonadota</taxon>
        <taxon>Alphaproteobacteria</taxon>
        <taxon>Rhodospirillales</taxon>
        <taxon>Dongiaceae</taxon>
        <taxon>Dongia</taxon>
    </lineage>
</organism>